<comment type="similarity">
    <text evidence="2">Belongs to the GtrA family.</text>
</comment>
<keyword evidence="9" id="KW-1185">Reference proteome</keyword>
<sequence>MTNGVSQILRYLPGAVGYLFVGGLSALIEWAVFFGAVTFLDLHYAVAIFIAFIVATFNNWYLSSKLIFRSSGRSTGEEFMLVYLVSGFGLLINFIVTSASIEALGMGLMIAKICGTGSAFVWNYAARQFFVFDRNPRLTVRGR</sequence>
<evidence type="ECO:0000256" key="4">
    <source>
        <dbReference type="ARBA" id="ARBA00022989"/>
    </source>
</evidence>
<feature type="transmembrane region" description="Helical" evidence="6">
    <location>
        <begin position="81"/>
        <end position="101"/>
    </location>
</feature>
<keyword evidence="4 6" id="KW-1133">Transmembrane helix</keyword>
<keyword evidence="3 6" id="KW-0812">Transmembrane</keyword>
<comment type="subcellular location">
    <subcellularLocation>
        <location evidence="1">Membrane</location>
        <topology evidence="1">Multi-pass membrane protein</topology>
    </subcellularLocation>
</comment>
<feature type="transmembrane region" description="Helical" evidence="6">
    <location>
        <begin position="12"/>
        <end position="36"/>
    </location>
</feature>
<evidence type="ECO:0000256" key="3">
    <source>
        <dbReference type="ARBA" id="ARBA00022692"/>
    </source>
</evidence>
<dbReference type="RefSeq" id="WP_044426006.1">
    <property type="nucleotide sequence ID" value="NZ_BJYZ01000003.1"/>
</dbReference>
<evidence type="ECO:0000259" key="7">
    <source>
        <dbReference type="Pfam" id="PF04138"/>
    </source>
</evidence>
<dbReference type="Proteomes" id="UP000321523">
    <property type="component" value="Unassembled WGS sequence"/>
</dbReference>
<dbReference type="PANTHER" id="PTHR38459:SF1">
    <property type="entry name" value="PROPHAGE BACTOPRENOL-LINKED GLUCOSE TRANSLOCASE HOMOLOG"/>
    <property type="match status" value="1"/>
</dbReference>
<dbReference type="InterPro" id="IPR051401">
    <property type="entry name" value="GtrA_CellWall_Glycosyl"/>
</dbReference>
<gene>
    <name evidence="8" type="ORF">SAE02_11440</name>
</gene>
<evidence type="ECO:0000256" key="5">
    <source>
        <dbReference type="ARBA" id="ARBA00023136"/>
    </source>
</evidence>
<evidence type="ECO:0000256" key="1">
    <source>
        <dbReference type="ARBA" id="ARBA00004141"/>
    </source>
</evidence>
<feature type="domain" description="GtrA/DPMS transmembrane" evidence="7">
    <location>
        <begin position="18"/>
        <end position="132"/>
    </location>
</feature>
<dbReference type="GO" id="GO:0005886">
    <property type="term" value="C:plasma membrane"/>
    <property type="evidence" value="ECO:0007669"/>
    <property type="project" value="TreeGrafter"/>
</dbReference>
<reference evidence="8 9" key="1">
    <citation type="submission" date="2019-07" db="EMBL/GenBank/DDBJ databases">
        <title>Whole genome shotgun sequence of Skermanella aerolata NBRC 106429.</title>
        <authorList>
            <person name="Hosoyama A."/>
            <person name="Uohara A."/>
            <person name="Ohji S."/>
            <person name="Ichikawa N."/>
        </authorList>
    </citation>
    <scope>NUCLEOTIDE SEQUENCE [LARGE SCALE GENOMIC DNA]</scope>
    <source>
        <strain evidence="8 9">NBRC 106429</strain>
    </source>
</reference>
<dbReference type="GO" id="GO:0000271">
    <property type="term" value="P:polysaccharide biosynthetic process"/>
    <property type="evidence" value="ECO:0007669"/>
    <property type="project" value="InterPro"/>
</dbReference>
<feature type="transmembrane region" description="Helical" evidence="6">
    <location>
        <begin position="107"/>
        <end position="125"/>
    </location>
</feature>
<feature type="transmembrane region" description="Helical" evidence="6">
    <location>
        <begin position="42"/>
        <end position="61"/>
    </location>
</feature>
<evidence type="ECO:0000313" key="8">
    <source>
        <dbReference type="EMBL" id="GEO36996.1"/>
    </source>
</evidence>
<evidence type="ECO:0000313" key="9">
    <source>
        <dbReference type="Proteomes" id="UP000321523"/>
    </source>
</evidence>
<dbReference type="AlphaFoldDB" id="A0A512DKJ7"/>
<evidence type="ECO:0000256" key="2">
    <source>
        <dbReference type="ARBA" id="ARBA00009399"/>
    </source>
</evidence>
<proteinExistence type="inferred from homology"/>
<dbReference type="Pfam" id="PF04138">
    <property type="entry name" value="GtrA_DPMS_TM"/>
    <property type="match status" value="1"/>
</dbReference>
<comment type="caution">
    <text evidence="8">The sequence shown here is derived from an EMBL/GenBank/DDBJ whole genome shotgun (WGS) entry which is preliminary data.</text>
</comment>
<name>A0A512DKJ7_9PROT</name>
<accession>A0A512DKJ7</accession>
<dbReference type="OrthoDB" id="9807815at2"/>
<organism evidence="8 9">
    <name type="scientific">Skermanella aerolata</name>
    <dbReference type="NCBI Taxonomy" id="393310"/>
    <lineage>
        <taxon>Bacteria</taxon>
        <taxon>Pseudomonadati</taxon>
        <taxon>Pseudomonadota</taxon>
        <taxon>Alphaproteobacteria</taxon>
        <taxon>Rhodospirillales</taxon>
        <taxon>Azospirillaceae</taxon>
        <taxon>Skermanella</taxon>
    </lineage>
</organism>
<dbReference type="EMBL" id="BJYZ01000003">
    <property type="protein sequence ID" value="GEO36996.1"/>
    <property type="molecule type" value="Genomic_DNA"/>
</dbReference>
<evidence type="ECO:0000256" key="6">
    <source>
        <dbReference type="SAM" id="Phobius"/>
    </source>
</evidence>
<keyword evidence="5 6" id="KW-0472">Membrane</keyword>
<protein>
    <recommendedName>
        <fullName evidence="7">GtrA/DPMS transmembrane domain-containing protein</fullName>
    </recommendedName>
</protein>
<dbReference type="InterPro" id="IPR007267">
    <property type="entry name" value="GtrA_DPMS_TM"/>
</dbReference>
<dbReference type="PANTHER" id="PTHR38459">
    <property type="entry name" value="PROPHAGE BACTOPRENOL-LINKED GLUCOSE TRANSLOCASE HOMOLOG"/>
    <property type="match status" value="1"/>
</dbReference>